<dbReference type="RefSeq" id="WP_146795694.1">
    <property type="nucleotide sequence ID" value="NZ_BARC01000003.1"/>
</dbReference>
<protein>
    <submittedName>
        <fullName evidence="8">Permease</fullName>
    </submittedName>
</protein>
<dbReference type="GO" id="GO:0005886">
    <property type="term" value="C:plasma membrane"/>
    <property type="evidence" value="ECO:0007669"/>
    <property type="project" value="TreeGrafter"/>
</dbReference>
<evidence type="ECO:0000256" key="4">
    <source>
        <dbReference type="ARBA" id="ARBA00022692"/>
    </source>
</evidence>
<evidence type="ECO:0000256" key="3">
    <source>
        <dbReference type="ARBA" id="ARBA00022448"/>
    </source>
</evidence>
<evidence type="ECO:0000256" key="7">
    <source>
        <dbReference type="SAM" id="Phobius"/>
    </source>
</evidence>
<gene>
    <name evidence="8" type="ORF">GWA01_14580</name>
</gene>
<evidence type="ECO:0000256" key="5">
    <source>
        <dbReference type="ARBA" id="ARBA00022989"/>
    </source>
</evidence>
<comment type="subcellular location">
    <subcellularLocation>
        <location evidence="1">Membrane</location>
        <topology evidence="1">Multi-pass membrane protein</topology>
    </subcellularLocation>
</comment>
<feature type="transmembrane region" description="Helical" evidence="7">
    <location>
        <begin position="109"/>
        <end position="131"/>
    </location>
</feature>
<dbReference type="Pfam" id="PF00860">
    <property type="entry name" value="Xan_ur_permease"/>
    <property type="match status" value="1"/>
</dbReference>
<dbReference type="PANTHER" id="PTHR42810">
    <property type="entry name" value="PURINE PERMEASE C1399.01C-RELATED"/>
    <property type="match status" value="1"/>
</dbReference>
<evidence type="ECO:0000256" key="2">
    <source>
        <dbReference type="ARBA" id="ARBA00008821"/>
    </source>
</evidence>
<comment type="caution">
    <text evidence="8">The sequence shown here is derived from an EMBL/GenBank/DDBJ whole genome shotgun (WGS) entry which is preliminary data.</text>
</comment>
<feature type="transmembrane region" description="Helical" evidence="7">
    <location>
        <begin position="349"/>
        <end position="370"/>
    </location>
</feature>
<reference evidence="8 9" key="1">
    <citation type="submission" date="2019-07" db="EMBL/GenBank/DDBJ databases">
        <title>Whole genome shotgun sequence of Gluconobacter wancherniae NBRC 103581.</title>
        <authorList>
            <person name="Hosoyama A."/>
            <person name="Uohara A."/>
            <person name="Ohji S."/>
            <person name="Ichikawa N."/>
        </authorList>
    </citation>
    <scope>NUCLEOTIDE SEQUENCE [LARGE SCALE GENOMIC DNA]</scope>
    <source>
        <strain evidence="8 9">NBRC 103581</strain>
    </source>
</reference>
<evidence type="ECO:0000256" key="1">
    <source>
        <dbReference type="ARBA" id="ARBA00004141"/>
    </source>
</evidence>
<keyword evidence="9" id="KW-1185">Reference proteome</keyword>
<feature type="transmembrane region" description="Helical" evidence="7">
    <location>
        <begin position="317"/>
        <end position="342"/>
    </location>
</feature>
<comment type="similarity">
    <text evidence="2">Belongs to the nucleobase:cation symporter-2 (NCS2) (TC 2.A.40) family.</text>
</comment>
<dbReference type="AlphaFoldDB" id="A0A511AZS7"/>
<feature type="transmembrane region" description="Helical" evidence="7">
    <location>
        <begin position="80"/>
        <end position="97"/>
    </location>
</feature>
<feature type="transmembrane region" description="Helical" evidence="7">
    <location>
        <begin position="167"/>
        <end position="187"/>
    </location>
</feature>
<keyword evidence="6 7" id="KW-0472">Membrane</keyword>
<dbReference type="PANTHER" id="PTHR42810:SF2">
    <property type="entry name" value="PURINE PERMEASE C1399.01C-RELATED"/>
    <property type="match status" value="1"/>
</dbReference>
<feature type="transmembrane region" description="Helical" evidence="7">
    <location>
        <begin position="283"/>
        <end position="305"/>
    </location>
</feature>
<name>A0A511AZS7_9PROT</name>
<keyword evidence="4 7" id="KW-0812">Transmembrane</keyword>
<dbReference type="OrthoDB" id="9805749at2"/>
<dbReference type="Proteomes" id="UP000321230">
    <property type="component" value="Unassembled WGS sequence"/>
</dbReference>
<evidence type="ECO:0000313" key="8">
    <source>
        <dbReference type="EMBL" id="GEK93688.1"/>
    </source>
</evidence>
<evidence type="ECO:0000256" key="6">
    <source>
        <dbReference type="ARBA" id="ARBA00023136"/>
    </source>
</evidence>
<accession>A0A511AZS7</accession>
<dbReference type="InterPro" id="IPR006043">
    <property type="entry name" value="NCS2"/>
</dbReference>
<keyword evidence="5 7" id="KW-1133">Transmembrane helix</keyword>
<keyword evidence="3" id="KW-0813">Transport</keyword>
<feature type="transmembrane region" description="Helical" evidence="7">
    <location>
        <begin position="241"/>
        <end position="262"/>
    </location>
</feature>
<feature type="transmembrane region" description="Helical" evidence="7">
    <location>
        <begin position="57"/>
        <end position="74"/>
    </location>
</feature>
<organism evidence="8 9">
    <name type="scientific">Gluconobacter wancherniae NBRC 103581</name>
    <dbReference type="NCBI Taxonomy" id="656744"/>
    <lineage>
        <taxon>Bacteria</taxon>
        <taxon>Pseudomonadati</taxon>
        <taxon>Pseudomonadota</taxon>
        <taxon>Alphaproteobacteria</taxon>
        <taxon>Acetobacterales</taxon>
        <taxon>Acetobacteraceae</taxon>
        <taxon>Gluconobacter</taxon>
    </lineage>
</organism>
<dbReference type="EMBL" id="BJUZ01000002">
    <property type="protein sequence ID" value="GEK93688.1"/>
    <property type="molecule type" value="Genomic_DNA"/>
</dbReference>
<dbReference type="GO" id="GO:0042907">
    <property type="term" value="F:xanthine transmembrane transporter activity"/>
    <property type="evidence" value="ECO:0007669"/>
    <property type="project" value="TreeGrafter"/>
</dbReference>
<evidence type="ECO:0000313" key="9">
    <source>
        <dbReference type="Proteomes" id="UP000321230"/>
    </source>
</evidence>
<sequence>MTERWLPVWRRSAQVDFVAPDEHPGLSQTILLGGQHVLAMMGATVLGPMLMGFDPNVSVLCSGVGTLLFFVLTGGRVPSYLGASFSFISLVIGLTHYSGHGINRDLAEACGGIIVAGAIYAFIGLVVQFTGSGWIEKLMPPSVTGAVGAAIGLNLAPAATHDLGTGGPGTACGLFGLLVLAVCSVYAPPLLRRISVLIALALGTLLYAVLANGLGLMPGINLETIRQAPLFGMPHFTAPHFTGHAAALIAPVALVLVAENLGHLKALGAMTGRSFDGLAGRAFIGDGLATMLSAAVGGTAVTTYVENIGVMALSRVYSTLVFVVAALFAIGLGFSPFFGAVVRAIPDPVLSGVALGLFAMIAATMVRVWMDHRVDFTKPATLFPVGVALIAGAGDLTINIGGVALGGITTATLSAIILNQLLARGADLKEPPLAP</sequence>
<proteinExistence type="inferred from homology"/>
<feature type="transmembrane region" description="Helical" evidence="7">
    <location>
        <begin position="194"/>
        <end position="221"/>
    </location>
</feature>
<feature type="transmembrane region" description="Helical" evidence="7">
    <location>
        <begin position="382"/>
        <end position="408"/>
    </location>
</feature>